<proteinExistence type="predicted"/>
<organism evidence="3 4">
    <name type="scientific">Kitasatospora cineracea</name>
    <dbReference type="NCBI Taxonomy" id="88074"/>
    <lineage>
        <taxon>Bacteria</taxon>
        <taxon>Bacillati</taxon>
        <taxon>Actinomycetota</taxon>
        <taxon>Actinomycetes</taxon>
        <taxon>Kitasatosporales</taxon>
        <taxon>Streptomycetaceae</taxon>
        <taxon>Kitasatospora</taxon>
    </lineage>
</organism>
<accession>A0A8G1UEZ2</accession>
<protein>
    <submittedName>
        <fullName evidence="3">YcxB-like protein</fullName>
    </submittedName>
</protein>
<dbReference type="Pfam" id="PF14317">
    <property type="entry name" value="YcxB"/>
    <property type="match status" value="1"/>
</dbReference>
<evidence type="ECO:0000256" key="1">
    <source>
        <dbReference type="SAM" id="Phobius"/>
    </source>
</evidence>
<dbReference type="OrthoDB" id="3872418at2"/>
<sequence>MHITTSYQISYDDLRRGMVLAHRRRRRLVWVCAGILVVCAGLMEAGAAFGSEPWFYLFGLWPLTMAVLWAYRLTLGTNRSYRKAMPAFAGTTEVTLTPEAIRIHRDTNTAELAWSLFPKIEDTPDHLFLRQDKRTVTMILKRHLTAEQRAELADFVSSLSLVREAA</sequence>
<dbReference type="AlphaFoldDB" id="A0A8G1UEZ2"/>
<evidence type="ECO:0000259" key="2">
    <source>
        <dbReference type="Pfam" id="PF14317"/>
    </source>
</evidence>
<keyword evidence="1" id="KW-0472">Membrane</keyword>
<reference evidence="3 4" key="1">
    <citation type="submission" date="2018-11" db="EMBL/GenBank/DDBJ databases">
        <title>Sequencing the genomes of 1000 actinobacteria strains.</title>
        <authorList>
            <person name="Klenk H.-P."/>
        </authorList>
    </citation>
    <scope>NUCLEOTIDE SEQUENCE [LARGE SCALE GENOMIC DNA]</scope>
    <source>
        <strain evidence="3 4">DSM 44780</strain>
    </source>
</reference>
<evidence type="ECO:0000313" key="4">
    <source>
        <dbReference type="Proteomes" id="UP000267408"/>
    </source>
</evidence>
<dbReference type="EMBL" id="RJVJ01000001">
    <property type="protein sequence ID" value="ROR42702.1"/>
    <property type="molecule type" value="Genomic_DNA"/>
</dbReference>
<comment type="caution">
    <text evidence="3">The sequence shown here is derived from an EMBL/GenBank/DDBJ whole genome shotgun (WGS) entry which is preliminary data.</text>
</comment>
<feature type="transmembrane region" description="Helical" evidence="1">
    <location>
        <begin position="55"/>
        <end position="75"/>
    </location>
</feature>
<keyword evidence="1" id="KW-1133">Transmembrane helix</keyword>
<dbReference type="InterPro" id="IPR025588">
    <property type="entry name" value="YcxB-like_C"/>
</dbReference>
<name>A0A8G1UEZ2_9ACTN</name>
<dbReference type="RefSeq" id="WP_123553416.1">
    <property type="nucleotide sequence ID" value="NZ_RJVJ01000001.1"/>
</dbReference>
<dbReference type="Proteomes" id="UP000267408">
    <property type="component" value="Unassembled WGS sequence"/>
</dbReference>
<feature type="domain" description="YcxB-like C-terminal" evidence="2">
    <location>
        <begin position="96"/>
        <end position="155"/>
    </location>
</feature>
<feature type="transmembrane region" description="Helical" evidence="1">
    <location>
        <begin position="28"/>
        <end position="49"/>
    </location>
</feature>
<evidence type="ECO:0000313" key="3">
    <source>
        <dbReference type="EMBL" id="ROR42702.1"/>
    </source>
</evidence>
<keyword evidence="1" id="KW-0812">Transmembrane</keyword>
<gene>
    <name evidence="3" type="ORF">EDD39_0827</name>
</gene>